<sequence>MAEPGLSTQLNTSKQHLVNLKTSLKLPLPCMLRGSCTLAFALPVSEAGAMLGPFQSWLLRKCPQLSLSTWLWGLVLLRVVSIRFALGRDRLHDIEILPLPLSLKNYLQYQ</sequence>
<comment type="pathway">
    <text evidence="1">Protein modification; protein ubiquitination.</text>
</comment>
<dbReference type="Ensembl" id="ENSPSTT00000017707.1">
    <property type="protein sequence ID" value="ENSPSTP00000016897.1"/>
    <property type="gene ID" value="ENSPSTG00000012040.1"/>
</dbReference>
<evidence type="ECO:0000313" key="3">
    <source>
        <dbReference type="Ensembl" id="ENSPSTP00000016897.1"/>
    </source>
</evidence>
<feature type="domain" description="SOCS box" evidence="2">
    <location>
        <begin position="80"/>
        <end position="110"/>
    </location>
</feature>
<evidence type="ECO:0000259" key="2">
    <source>
        <dbReference type="SMART" id="SM00969"/>
    </source>
</evidence>
<name>A0A8C9FJR1_PAVCR</name>
<dbReference type="Gene3D" id="1.10.750.20">
    <property type="entry name" value="SOCS box"/>
    <property type="match status" value="1"/>
</dbReference>
<dbReference type="GO" id="GO:0016567">
    <property type="term" value="P:protein ubiquitination"/>
    <property type="evidence" value="ECO:0007669"/>
    <property type="project" value="UniProtKB-UniPathway"/>
</dbReference>
<proteinExistence type="predicted"/>
<accession>A0A8C9FJR1</accession>
<organism evidence="3 4">
    <name type="scientific">Pavo cristatus</name>
    <name type="common">Indian peafowl</name>
    <name type="synonym">Blue peafowl</name>
    <dbReference type="NCBI Taxonomy" id="9049"/>
    <lineage>
        <taxon>Eukaryota</taxon>
        <taxon>Metazoa</taxon>
        <taxon>Chordata</taxon>
        <taxon>Craniata</taxon>
        <taxon>Vertebrata</taxon>
        <taxon>Euteleostomi</taxon>
        <taxon>Archelosauria</taxon>
        <taxon>Archosauria</taxon>
        <taxon>Dinosauria</taxon>
        <taxon>Saurischia</taxon>
        <taxon>Theropoda</taxon>
        <taxon>Coelurosauria</taxon>
        <taxon>Aves</taxon>
        <taxon>Neognathae</taxon>
        <taxon>Galloanserae</taxon>
        <taxon>Galliformes</taxon>
        <taxon>Phasianidae</taxon>
        <taxon>Phasianinae</taxon>
        <taxon>Pavo</taxon>
    </lineage>
</organism>
<reference evidence="3" key="2">
    <citation type="submission" date="2025-09" db="UniProtKB">
        <authorList>
            <consortium name="Ensembl"/>
        </authorList>
    </citation>
    <scope>IDENTIFICATION</scope>
</reference>
<dbReference type="FunFam" id="1.10.750.20:FF:000001">
    <property type="entry name" value="Ankyrin repeat and SOCS box containing 1"/>
    <property type="match status" value="1"/>
</dbReference>
<evidence type="ECO:0000256" key="1">
    <source>
        <dbReference type="ARBA" id="ARBA00004906"/>
    </source>
</evidence>
<reference evidence="3" key="1">
    <citation type="submission" date="2025-08" db="UniProtKB">
        <authorList>
            <consortium name="Ensembl"/>
        </authorList>
    </citation>
    <scope>IDENTIFICATION</scope>
</reference>
<evidence type="ECO:0000313" key="4">
    <source>
        <dbReference type="Proteomes" id="UP000694428"/>
    </source>
</evidence>
<dbReference type="Pfam" id="PF07525">
    <property type="entry name" value="SOCS_box"/>
    <property type="match status" value="1"/>
</dbReference>
<dbReference type="InterPro" id="IPR001496">
    <property type="entry name" value="SOCS_box"/>
</dbReference>
<dbReference type="Proteomes" id="UP000694428">
    <property type="component" value="Unplaced"/>
</dbReference>
<protein>
    <recommendedName>
        <fullName evidence="2">SOCS box domain-containing protein</fullName>
    </recommendedName>
</protein>
<dbReference type="SMART" id="SM00969">
    <property type="entry name" value="SOCS_box"/>
    <property type="match status" value="1"/>
</dbReference>
<keyword evidence="4" id="KW-1185">Reference proteome</keyword>
<dbReference type="UniPathway" id="UPA00143"/>
<dbReference type="AlphaFoldDB" id="A0A8C9FJR1"/>